<organism evidence="1 2">
    <name type="scientific">Cordylochernes scorpioides</name>
    <dbReference type="NCBI Taxonomy" id="51811"/>
    <lineage>
        <taxon>Eukaryota</taxon>
        <taxon>Metazoa</taxon>
        <taxon>Ecdysozoa</taxon>
        <taxon>Arthropoda</taxon>
        <taxon>Chelicerata</taxon>
        <taxon>Arachnida</taxon>
        <taxon>Pseudoscorpiones</taxon>
        <taxon>Cheliferoidea</taxon>
        <taxon>Chernetidae</taxon>
        <taxon>Cordylochernes</taxon>
    </lineage>
</organism>
<name>A0ABY6KKV7_9ARAC</name>
<dbReference type="EMBL" id="CP092868">
    <property type="protein sequence ID" value="UYV69491.1"/>
    <property type="molecule type" value="Genomic_DNA"/>
</dbReference>
<evidence type="ECO:0000313" key="1">
    <source>
        <dbReference type="EMBL" id="UYV69491.1"/>
    </source>
</evidence>
<proteinExistence type="predicted"/>
<evidence type="ECO:0000313" key="2">
    <source>
        <dbReference type="Proteomes" id="UP001235939"/>
    </source>
</evidence>
<gene>
    <name evidence="1" type="ORF">LAZ67_6003780</name>
</gene>
<accession>A0ABY6KKV7</accession>
<protein>
    <submittedName>
        <fullName evidence="1">Uncharacterized protein</fullName>
    </submittedName>
</protein>
<reference evidence="1 2" key="1">
    <citation type="submission" date="2022-01" db="EMBL/GenBank/DDBJ databases">
        <title>A chromosomal length assembly of Cordylochernes scorpioides.</title>
        <authorList>
            <person name="Zeh D."/>
            <person name="Zeh J."/>
        </authorList>
    </citation>
    <scope>NUCLEOTIDE SEQUENCE [LARGE SCALE GENOMIC DNA]</scope>
    <source>
        <strain evidence="1">IN4F17</strain>
        <tissue evidence="1">Whole Body</tissue>
    </source>
</reference>
<keyword evidence="2" id="KW-1185">Reference proteome</keyword>
<sequence>MSGRGYLLPELPRLVVDGPRRGSHSFRDEIYPAEVPGTHRDVSSSVSLLYNRETKLASYLVRKFMQKCINRNRKGKCLYREAKYPPFQLVGVVAGHPAGTGHAVRDSVDGVVDESAHVIDISPIGFRITFKYSNRELKNGRLKKIRALLRFSKKKKLNANMAAKYICEVERNSEGRTASNVSRDLEKETSALRTHLEWDNHIRRILKPYDFRWWTTHNNLRVKCQPGLNHPKI</sequence>
<dbReference type="Proteomes" id="UP001235939">
    <property type="component" value="Chromosome 06"/>
</dbReference>